<dbReference type="GO" id="GO:0000028">
    <property type="term" value="P:ribosomal small subunit assembly"/>
    <property type="evidence" value="ECO:0007669"/>
    <property type="project" value="TreeGrafter"/>
</dbReference>
<dbReference type="NCBIfam" id="NF006811">
    <property type="entry name" value="PRK09333.1"/>
    <property type="match status" value="1"/>
</dbReference>
<reference evidence="7 8" key="1">
    <citation type="submission" date="2017-07" db="EMBL/GenBank/DDBJ databases">
        <title>Draft genome sequence of aerobic hyperthermophilic archaea, Pyrobaculum aerophilum YKB31 and YKB32.</title>
        <authorList>
            <person name="Mochizuki T."/>
            <person name="Berliner A.J."/>
            <person name="Yoshida-Takashima Y."/>
            <person name="Takaki Y."/>
            <person name="Nunoura T."/>
            <person name="Takai K."/>
        </authorList>
    </citation>
    <scope>NUCLEOTIDE SEQUENCE [LARGE SCALE GENOMIC DNA]</scope>
    <source>
        <strain evidence="7 8">YKB31</strain>
    </source>
</reference>
<dbReference type="InterPro" id="IPR036388">
    <property type="entry name" value="WH-like_DNA-bd_sf"/>
</dbReference>
<dbReference type="InterPro" id="IPR027548">
    <property type="entry name" value="Ribosomal_eS19_archaeal"/>
</dbReference>
<proteinExistence type="inferred from homology"/>
<dbReference type="Proteomes" id="UP000651120">
    <property type="component" value="Unassembled WGS sequence"/>
</dbReference>
<dbReference type="OMA" id="WAPFVKT"/>
<name>A0A371R061_9CREN</name>
<dbReference type="Pfam" id="PF01090">
    <property type="entry name" value="Ribosomal_S19e"/>
    <property type="match status" value="1"/>
</dbReference>
<evidence type="ECO:0000313" key="6">
    <source>
        <dbReference type="EMBL" id="HII46149.1"/>
    </source>
</evidence>
<dbReference type="SMART" id="SM01413">
    <property type="entry name" value="Ribosomal_S19e"/>
    <property type="match status" value="1"/>
</dbReference>
<evidence type="ECO:0000313" key="8">
    <source>
        <dbReference type="Proteomes" id="UP000257123"/>
    </source>
</evidence>
<dbReference type="EMBL" id="NMUE01000011">
    <property type="protein sequence ID" value="RFA96658.1"/>
    <property type="molecule type" value="Genomic_DNA"/>
</dbReference>
<dbReference type="GO" id="GO:0003735">
    <property type="term" value="F:structural constituent of ribosome"/>
    <property type="evidence" value="ECO:0007669"/>
    <property type="project" value="InterPro"/>
</dbReference>
<comment type="subunit">
    <text evidence="5">Part of the 30S ribosomal subunit.</text>
</comment>
<comment type="similarity">
    <text evidence="1 5">Belongs to the eukaryotic ribosomal protein eS19 family.</text>
</comment>
<evidence type="ECO:0000256" key="1">
    <source>
        <dbReference type="ARBA" id="ARBA00010014"/>
    </source>
</evidence>
<organism evidence="7 8">
    <name type="scientific">Pyrobaculum aerophilum</name>
    <dbReference type="NCBI Taxonomy" id="13773"/>
    <lineage>
        <taxon>Archaea</taxon>
        <taxon>Thermoproteota</taxon>
        <taxon>Thermoprotei</taxon>
        <taxon>Thermoproteales</taxon>
        <taxon>Thermoproteaceae</taxon>
        <taxon>Pyrobaculum</taxon>
    </lineage>
</organism>
<dbReference type="GeneID" id="1463800"/>
<dbReference type="GO" id="GO:0022627">
    <property type="term" value="C:cytosolic small ribosomal subunit"/>
    <property type="evidence" value="ECO:0007669"/>
    <property type="project" value="TreeGrafter"/>
</dbReference>
<dbReference type="SUPFAM" id="SSF46785">
    <property type="entry name" value="Winged helix' DNA-binding domain"/>
    <property type="match status" value="1"/>
</dbReference>
<dbReference type="AlphaFoldDB" id="A0A371R061"/>
<dbReference type="PANTHER" id="PTHR11710:SF0">
    <property type="entry name" value="40S RIBOSOMAL PROTEIN S19"/>
    <property type="match status" value="1"/>
</dbReference>
<evidence type="ECO:0000256" key="3">
    <source>
        <dbReference type="ARBA" id="ARBA00023274"/>
    </source>
</evidence>
<keyword evidence="3 5" id="KW-0687">Ribonucleoprotein</keyword>
<dbReference type="InterPro" id="IPR018277">
    <property type="entry name" value="Ribosomal_eS19_CS"/>
</dbReference>
<evidence type="ECO:0000256" key="4">
    <source>
        <dbReference type="ARBA" id="ARBA00035143"/>
    </source>
</evidence>
<dbReference type="HAMAP" id="MF_01474">
    <property type="entry name" value="Ribosomal_eS19"/>
    <property type="match status" value="1"/>
</dbReference>
<protein>
    <recommendedName>
        <fullName evidence="4 5">Small ribosomal subunit protein eS19</fullName>
    </recommendedName>
</protein>
<dbReference type="Gene3D" id="1.10.10.10">
    <property type="entry name" value="Winged helix-like DNA-binding domain superfamily/Winged helix DNA-binding domain"/>
    <property type="match status" value="1"/>
</dbReference>
<dbReference type="InterPro" id="IPR001266">
    <property type="entry name" value="Ribosomal_eS19"/>
</dbReference>
<dbReference type="PROSITE" id="PS00628">
    <property type="entry name" value="RIBOSOMAL_S19E"/>
    <property type="match status" value="1"/>
</dbReference>
<accession>A0A371R061</accession>
<dbReference type="PANTHER" id="PTHR11710">
    <property type="entry name" value="40S RIBOSOMAL PROTEIN S19"/>
    <property type="match status" value="1"/>
</dbReference>
<evidence type="ECO:0000256" key="2">
    <source>
        <dbReference type="ARBA" id="ARBA00022980"/>
    </source>
</evidence>
<gene>
    <name evidence="5" type="primary">rps19e</name>
    <name evidence="7" type="ORF">CGL51_04690</name>
    <name evidence="6" type="ORF">HA333_01385</name>
</gene>
<dbReference type="InterPro" id="IPR036390">
    <property type="entry name" value="WH_DNA-bd_sf"/>
</dbReference>
<evidence type="ECO:0000313" key="7">
    <source>
        <dbReference type="EMBL" id="RFA96658.1"/>
    </source>
</evidence>
<dbReference type="EMBL" id="DUJP01000008">
    <property type="protein sequence ID" value="HII46149.1"/>
    <property type="molecule type" value="Genomic_DNA"/>
</dbReference>
<comment type="function">
    <text evidence="5">May be involved in maturation of the 30S ribosomal subunit.</text>
</comment>
<keyword evidence="2 5" id="KW-0689">Ribosomal protein</keyword>
<dbReference type="Proteomes" id="UP000257123">
    <property type="component" value="Unassembled WGS sequence"/>
</dbReference>
<reference evidence="6" key="2">
    <citation type="journal article" date="2020" name="bioRxiv">
        <title>A rank-normalized archaeal taxonomy based on genome phylogeny resolves widespread incomplete and uneven classifications.</title>
        <authorList>
            <person name="Rinke C."/>
            <person name="Chuvochina M."/>
            <person name="Mussig A.J."/>
            <person name="Chaumeil P.-A."/>
            <person name="Waite D.W."/>
            <person name="Whitman W.B."/>
            <person name="Parks D.H."/>
            <person name="Hugenholtz P."/>
        </authorList>
    </citation>
    <scope>NUCLEOTIDE SEQUENCE</scope>
    <source>
        <strain evidence="6">UBA8839</strain>
    </source>
</reference>
<dbReference type="RefSeq" id="WP_011009099.1">
    <property type="nucleotide sequence ID" value="NZ_DAIOPL010000022.1"/>
</dbReference>
<dbReference type="FunFam" id="1.10.10.10:FF:000449">
    <property type="entry name" value="30S ribosomal protein S19e"/>
    <property type="match status" value="1"/>
</dbReference>
<comment type="caution">
    <text evidence="7">The sequence shown here is derived from an EMBL/GenBank/DDBJ whole genome shotgun (WGS) entry which is preliminary data.</text>
</comment>
<dbReference type="GO" id="GO:0003723">
    <property type="term" value="F:RNA binding"/>
    <property type="evidence" value="ECO:0007669"/>
    <property type="project" value="TreeGrafter"/>
</dbReference>
<dbReference type="GO" id="GO:0006412">
    <property type="term" value="P:translation"/>
    <property type="evidence" value="ECO:0007669"/>
    <property type="project" value="UniProtKB-UniRule"/>
</dbReference>
<sequence>MPSVKDVPADLLIAELARYIKENVPQVKPPVWAPFVKTGANKERPPMNPDWWYIRAASLLRKLYLHGPAGIGSLRTAYGYRAKIGDKMRPERTRKAGGAIIRKILQQLEQAGYVAKTKQGRVLTPEGRSLVDRIATKIAKELVKSRPELVKYLAPPKE</sequence>
<evidence type="ECO:0000256" key="5">
    <source>
        <dbReference type="HAMAP-Rule" id="MF_01474"/>
    </source>
</evidence>